<dbReference type="InterPro" id="IPR010982">
    <property type="entry name" value="Lambda_DNA-bd_dom_sf"/>
</dbReference>
<dbReference type="InterPro" id="IPR052345">
    <property type="entry name" value="Rad_response_metalloprotease"/>
</dbReference>
<gene>
    <name evidence="4" type="ORF">GCM10025866_13910</name>
</gene>
<reference evidence="5" key="1">
    <citation type="journal article" date="2019" name="Int. J. Syst. Evol. Microbiol.">
        <title>The Global Catalogue of Microorganisms (GCM) 10K type strain sequencing project: providing services to taxonomists for standard genome sequencing and annotation.</title>
        <authorList>
            <consortium name="The Broad Institute Genomics Platform"/>
            <consortium name="The Broad Institute Genome Sequencing Center for Infectious Disease"/>
            <person name="Wu L."/>
            <person name="Ma J."/>
        </authorList>
    </citation>
    <scope>NUCLEOTIDE SEQUENCE [LARGE SCALE GENOMIC DNA]</scope>
    <source>
        <strain evidence="5">NBRC 108725</strain>
    </source>
</reference>
<dbReference type="PANTHER" id="PTHR43236:SF2">
    <property type="entry name" value="BLL0069 PROTEIN"/>
    <property type="match status" value="1"/>
</dbReference>
<evidence type="ECO:0000313" key="4">
    <source>
        <dbReference type="EMBL" id="BDZ45482.1"/>
    </source>
</evidence>
<dbReference type="InterPro" id="IPR001387">
    <property type="entry name" value="Cro/C1-type_HTH"/>
</dbReference>
<feature type="region of interest" description="Disordered" evidence="2">
    <location>
        <begin position="1"/>
        <end position="25"/>
    </location>
</feature>
<dbReference type="PROSITE" id="PS50943">
    <property type="entry name" value="HTH_CROC1"/>
    <property type="match status" value="1"/>
</dbReference>
<evidence type="ECO:0000256" key="2">
    <source>
        <dbReference type="SAM" id="MobiDB-lite"/>
    </source>
</evidence>
<proteinExistence type="inferred from homology"/>
<feature type="domain" description="HTH cro/C1-type" evidence="3">
    <location>
        <begin position="36"/>
        <end position="87"/>
    </location>
</feature>
<protein>
    <recommendedName>
        <fullName evidence="3">HTH cro/C1-type domain-containing protein</fullName>
    </recommendedName>
</protein>
<accession>A0ABN6XNS9</accession>
<dbReference type="InterPro" id="IPR010359">
    <property type="entry name" value="IrrE_HExxH"/>
</dbReference>
<evidence type="ECO:0000259" key="3">
    <source>
        <dbReference type="PROSITE" id="PS50943"/>
    </source>
</evidence>
<dbReference type="Pfam" id="PF06114">
    <property type="entry name" value="Peptidase_M78"/>
    <property type="match status" value="1"/>
</dbReference>
<feature type="region of interest" description="Disordered" evidence="2">
    <location>
        <begin position="342"/>
        <end position="361"/>
    </location>
</feature>
<keyword evidence="5" id="KW-1185">Reference proteome</keyword>
<dbReference type="Gene3D" id="1.10.10.2910">
    <property type="match status" value="1"/>
</dbReference>
<dbReference type="CDD" id="cd00093">
    <property type="entry name" value="HTH_XRE"/>
    <property type="match status" value="1"/>
</dbReference>
<evidence type="ECO:0000313" key="5">
    <source>
        <dbReference type="Proteomes" id="UP001321498"/>
    </source>
</evidence>
<comment type="similarity">
    <text evidence="1">Belongs to the short-chain fatty acyl-CoA assimilation regulator (ScfR) family.</text>
</comment>
<sequence>MPLDPGGYVVSDRPPQEATLSRSIPAHPNPDMLVWARETARLSVESAAQRLHVGAAELEAWEHGQAGLTVAKLQNMADLYRRPLAAFFLSERPDVPERVRDFRRPWRAGQYPESPNLAAEIRRAEAQRENVLEILDLRDEAPSGMWRTPAAEHDMESYARVMLDEHALVKRPGPSGKPTDWFFYWSSALEEVGVLVVTATRVPSAEADGFSIAFDPVPVIAVNGGTHFNRRIFTLLHEYAHLLANTSALCDLHEDSRTPRDVDRLEVECNRIAAEILVPSAKFATRPIVTQASKNQENWPLATLREEARVWGVSPEVILRKLVTHQRASKSFYDAWRDARSEDDRYSSGSDARANGGGDGLRTKVRNLGKGYVRSVVGALSEGYLTTYETSNMLNAKVDQIPKMLARARVPEVD</sequence>
<dbReference type="SMART" id="SM00530">
    <property type="entry name" value="HTH_XRE"/>
    <property type="match status" value="1"/>
</dbReference>
<organism evidence="4 5">
    <name type="scientific">Naasia aerilata</name>
    <dbReference type="NCBI Taxonomy" id="1162966"/>
    <lineage>
        <taxon>Bacteria</taxon>
        <taxon>Bacillati</taxon>
        <taxon>Actinomycetota</taxon>
        <taxon>Actinomycetes</taxon>
        <taxon>Micrococcales</taxon>
        <taxon>Microbacteriaceae</taxon>
        <taxon>Naasia</taxon>
    </lineage>
</organism>
<dbReference type="SUPFAM" id="SSF47413">
    <property type="entry name" value="lambda repressor-like DNA-binding domains"/>
    <property type="match status" value="1"/>
</dbReference>
<dbReference type="PANTHER" id="PTHR43236">
    <property type="entry name" value="ANTITOXIN HIGA1"/>
    <property type="match status" value="1"/>
</dbReference>
<evidence type="ECO:0000256" key="1">
    <source>
        <dbReference type="ARBA" id="ARBA00007227"/>
    </source>
</evidence>
<dbReference type="Proteomes" id="UP001321498">
    <property type="component" value="Chromosome"/>
</dbReference>
<dbReference type="EMBL" id="AP027731">
    <property type="protein sequence ID" value="BDZ45482.1"/>
    <property type="molecule type" value="Genomic_DNA"/>
</dbReference>
<name>A0ABN6XNS9_9MICO</name>